<dbReference type="PANTHER" id="PTHR46333:SF2">
    <property type="entry name" value="CYTOKINESIS PROTEIN 3"/>
    <property type="match status" value="1"/>
</dbReference>
<dbReference type="SUPFAM" id="SSF54001">
    <property type="entry name" value="Cysteine proteinases"/>
    <property type="match status" value="1"/>
</dbReference>
<evidence type="ECO:0000313" key="4">
    <source>
        <dbReference type="Proteomes" id="UP000262969"/>
    </source>
</evidence>
<comment type="caution">
    <text evidence="3">The sequence shown here is derived from an EMBL/GenBank/DDBJ whole genome shotgun (WGS) entry which is preliminary data.</text>
</comment>
<name>A0A3D2X3P9_9FIRM</name>
<dbReference type="InterPro" id="IPR038765">
    <property type="entry name" value="Papain-like_cys_pep_sf"/>
</dbReference>
<dbReference type="InterPro" id="IPR002931">
    <property type="entry name" value="Transglutaminase-like"/>
</dbReference>
<protein>
    <recommendedName>
        <fullName evidence="2">Transglutaminase-like domain-containing protein</fullName>
    </recommendedName>
</protein>
<accession>A0A3D2X3P9</accession>
<feature type="chain" id="PRO_5017827412" description="Transglutaminase-like domain-containing protein" evidence="1">
    <location>
        <begin position="25"/>
        <end position="785"/>
    </location>
</feature>
<dbReference type="Proteomes" id="UP000262969">
    <property type="component" value="Unassembled WGS sequence"/>
</dbReference>
<sequence length="785" mass="90776">MKKVATLIIAFIMMLSTSLSTTYAASYFSNNKALDDLFKKLEKEFLKYEKDEVIPLRSMGAIITDKNQERIKRTSRKMSDKQVKEAAQKKLNEIRVVIELKEEELGGLSKQEYKIISDHLTGYLQLAKGSSYTWDFEGKNVSLYLDVYEDSFYNFKGLVGNFARMGKEKDQVNVADLRVKGKITRYLNQSIQKGNKIGKEILNKLPGEVEKLFIESSLSRIEASRVLYRIHDQIYNPDINNYFADQYDGSTSIDKLLEGYEIEIEWARNDREAEKRFDYFEYSKDIPSSKAKDSITKQIINEELPQTFTYGFNKPVTLEELARLYFESTELNDKIEIEGNVIDKDSPDYVKQAFIYGMIDGDNNLKQPLTRLEAARYLVNGAIYRGRGFNNILRITDCAKIPIADQVIVSTCITGGMLLKIDKFEPQASYIKEDAILDREMFKFNNLRGYKIPFSLKEPEKIILGKNTIHLIFENKDEILDYMDDYFDDTVLGKLMLKNTYTKIDTGCALIEVLTPENGIKFTIKKGSTYIDFEEGVYGPGLAYDIEPKVLKKSDKVDMNMQVDAIHKKLFKKLDEILAKIIKPGMTEEQKVKAIHDFVVKHITYDSKLQDEHTIQSIIYTIDNGRGVCGDYALLFMHLCRRASIPCTFEAGDPFTFNHAWNAVFVNGKWLFVDTTWDDGPNGKVLYTYFLKDRFTFMNTHTPYMGVPEYRVYTDIDSMKIKNQDELRGYLLNNFYWIDGFKLTFRMSDKKIKPTIGYLKDPYVSVDLKYDSKKDLYTVTAKSKK</sequence>
<dbReference type="PANTHER" id="PTHR46333">
    <property type="entry name" value="CYTOKINESIS PROTEIN 3"/>
    <property type="match status" value="1"/>
</dbReference>
<gene>
    <name evidence="3" type="ORF">DHW61_02430</name>
</gene>
<evidence type="ECO:0000313" key="3">
    <source>
        <dbReference type="EMBL" id="HCL01263.1"/>
    </source>
</evidence>
<feature type="signal peptide" evidence="1">
    <location>
        <begin position="1"/>
        <end position="24"/>
    </location>
</feature>
<dbReference type="InterPro" id="IPR052557">
    <property type="entry name" value="CAP/Cytokinesis_protein"/>
</dbReference>
<evidence type="ECO:0000259" key="2">
    <source>
        <dbReference type="SMART" id="SM00460"/>
    </source>
</evidence>
<dbReference type="SMART" id="SM00460">
    <property type="entry name" value="TGc"/>
    <property type="match status" value="1"/>
</dbReference>
<dbReference type="Gene3D" id="3.10.620.30">
    <property type="match status" value="1"/>
</dbReference>
<feature type="domain" description="Transglutaminase-like" evidence="2">
    <location>
        <begin position="621"/>
        <end position="677"/>
    </location>
</feature>
<evidence type="ECO:0000256" key="1">
    <source>
        <dbReference type="SAM" id="SignalP"/>
    </source>
</evidence>
<dbReference type="Pfam" id="PF01841">
    <property type="entry name" value="Transglut_core"/>
    <property type="match status" value="1"/>
</dbReference>
<keyword evidence="1" id="KW-0732">Signal</keyword>
<reference evidence="3 4" key="1">
    <citation type="journal article" date="2018" name="Nat. Biotechnol.">
        <title>A standardized bacterial taxonomy based on genome phylogeny substantially revises the tree of life.</title>
        <authorList>
            <person name="Parks D.H."/>
            <person name="Chuvochina M."/>
            <person name="Waite D.W."/>
            <person name="Rinke C."/>
            <person name="Skarshewski A."/>
            <person name="Chaumeil P.A."/>
            <person name="Hugenholtz P."/>
        </authorList>
    </citation>
    <scope>NUCLEOTIDE SEQUENCE [LARGE SCALE GENOMIC DNA]</scope>
    <source>
        <strain evidence="3">UBA11728</strain>
    </source>
</reference>
<proteinExistence type="predicted"/>
<dbReference type="EMBL" id="DPVV01000089">
    <property type="protein sequence ID" value="HCL01263.1"/>
    <property type="molecule type" value="Genomic_DNA"/>
</dbReference>
<organism evidence="3 4">
    <name type="scientific">Lachnoclostridium phytofermentans</name>
    <dbReference type="NCBI Taxonomy" id="66219"/>
    <lineage>
        <taxon>Bacteria</taxon>
        <taxon>Bacillati</taxon>
        <taxon>Bacillota</taxon>
        <taxon>Clostridia</taxon>
        <taxon>Lachnospirales</taxon>
        <taxon>Lachnospiraceae</taxon>
    </lineage>
</organism>
<dbReference type="AlphaFoldDB" id="A0A3D2X3P9"/>
<dbReference type="GO" id="GO:0005737">
    <property type="term" value="C:cytoplasm"/>
    <property type="evidence" value="ECO:0007669"/>
    <property type="project" value="TreeGrafter"/>
</dbReference>